<organism evidence="3 4">
    <name type="scientific">Plesiocystis pacifica SIR-1</name>
    <dbReference type="NCBI Taxonomy" id="391625"/>
    <lineage>
        <taxon>Bacteria</taxon>
        <taxon>Pseudomonadati</taxon>
        <taxon>Myxococcota</taxon>
        <taxon>Polyangia</taxon>
        <taxon>Nannocystales</taxon>
        <taxon>Nannocystaceae</taxon>
        <taxon>Plesiocystis</taxon>
    </lineage>
</organism>
<evidence type="ECO:0000313" key="4">
    <source>
        <dbReference type="Proteomes" id="UP000005801"/>
    </source>
</evidence>
<evidence type="ECO:0000313" key="3">
    <source>
        <dbReference type="EMBL" id="EDM74467.1"/>
    </source>
</evidence>
<feature type="transmembrane region" description="Helical" evidence="1">
    <location>
        <begin position="63"/>
        <end position="82"/>
    </location>
</feature>
<dbReference type="GO" id="GO:0017004">
    <property type="term" value="P:cytochrome complex assembly"/>
    <property type="evidence" value="ECO:0007669"/>
    <property type="project" value="InterPro"/>
</dbReference>
<keyword evidence="4" id="KW-1185">Reference proteome</keyword>
<dbReference type="EMBL" id="ABCS01000129">
    <property type="protein sequence ID" value="EDM74467.1"/>
    <property type="molecule type" value="Genomic_DNA"/>
</dbReference>
<dbReference type="InterPro" id="IPR002541">
    <property type="entry name" value="Cyt_c_assembly"/>
</dbReference>
<keyword evidence="1" id="KW-0472">Membrane</keyword>
<protein>
    <recommendedName>
        <fullName evidence="2">Cytochrome c assembly protein domain-containing protein</fullName>
    </recommendedName>
</protein>
<feature type="transmembrane region" description="Helical" evidence="1">
    <location>
        <begin position="89"/>
        <end position="109"/>
    </location>
</feature>
<proteinExistence type="predicted"/>
<evidence type="ECO:0000259" key="2">
    <source>
        <dbReference type="Pfam" id="PF01578"/>
    </source>
</evidence>
<feature type="transmembrane region" description="Helical" evidence="1">
    <location>
        <begin position="218"/>
        <end position="238"/>
    </location>
</feature>
<dbReference type="STRING" id="391625.PPSIR1_08436"/>
<feature type="transmembrane region" description="Helical" evidence="1">
    <location>
        <begin position="129"/>
        <end position="150"/>
    </location>
</feature>
<accession>A6GI39</accession>
<dbReference type="eggNOG" id="COG4137">
    <property type="taxonomic scope" value="Bacteria"/>
</dbReference>
<reference evidence="3 4" key="1">
    <citation type="submission" date="2007-06" db="EMBL/GenBank/DDBJ databases">
        <authorList>
            <person name="Shimkets L."/>
            <person name="Ferriera S."/>
            <person name="Johnson J."/>
            <person name="Kravitz S."/>
            <person name="Beeson K."/>
            <person name="Sutton G."/>
            <person name="Rogers Y.-H."/>
            <person name="Friedman R."/>
            <person name="Frazier M."/>
            <person name="Venter J.C."/>
        </authorList>
    </citation>
    <scope>NUCLEOTIDE SEQUENCE [LARGE SCALE GENOMIC DNA]</scope>
    <source>
        <strain evidence="3 4">SIR-1</strain>
    </source>
</reference>
<dbReference type="Pfam" id="PF01578">
    <property type="entry name" value="Cytochrom_C_asm"/>
    <property type="match status" value="1"/>
</dbReference>
<dbReference type="RefSeq" id="WP_006976375.1">
    <property type="nucleotide sequence ID" value="NZ_ABCS01000129.1"/>
</dbReference>
<keyword evidence="1" id="KW-0812">Transmembrane</keyword>
<dbReference type="GO" id="GO:0020037">
    <property type="term" value="F:heme binding"/>
    <property type="evidence" value="ECO:0007669"/>
    <property type="project" value="InterPro"/>
</dbReference>
<dbReference type="Proteomes" id="UP000005801">
    <property type="component" value="Unassembled WGS sequence"/>
</dbReference>
<feature type="transmembrane region" description="Helical" evidence="1">
    <location>
        <begin position="245"/>
        <end position="265"/>
    </location>
</feature>
<keyword evidence="1" id="KW-1133">Transmembrane helix</keyword>
<feature type="domain" description="Cytochrome c assembly protein" evidence="2">
    <location>
        <begin position="68"/>
        <end position="260"/>
    </location>
</feature>
<comment type="caution">
    <text evidence="3">The sequence shown here is derived from an EMBL/GenBank/DDBJ whole genome shotgun (WGS) entry which is preliminary data.</text>
</comment>
<dbReference type="AlphaFoldDB" id="A6GI39"/>
<feature type="transmembrane region" description="Helical" evidence="1">
    <location>
        <begin position="179"/>
        <end position="202"/>
    </location>
</feature>
<name>A6GI39_9BACT</name>
<dbReference type="OrthoDB" id="257620at2"/>
<gene>
    <name evidence="3" type="ORF">PPSIR1_08436</name>
</gene>
<evidence type="ECO:0000256" key="1">
    <source>
        <dbReference type="SAM" id="Phobius"/>
    </source>
</evidence>
<sequence length="267" mass="27952">MLPLFILAALTYGAASFAFGAGSDESSAIKNWARGLLAAAALLHFGTIGAQCVDGHHPFQSVFLAMSLGMLITVAGFLAISARRRPMRALGAVLAPLGLVGLTLGVVMSATGEVQSTSEVSATLMRSHIALATLGVAGFTLAAGVAGLYLGMERRLRNKQFQLGQATQSGLSLRGLDKLHWWIVLLVTPVFTLAIVTGSMILTRDGGADLYAERGVEMAAGVVAFLATTAALVSRAVWGLRGRKAAWLTMVAFLSMVMILVSYALRS</sequence>